<dbReference type="InterPro" id="IPR007197">
    <property type="entry name" value="rSAM"/>
</dbReference>
<dbReference type="AlphaFoldDB" id="A0A9D1HK62"/>
<dbReference type="InterPro" id="IPR020612">
    <property type="entry name" value="Methylthiotransferase_CS"/>
</dbReference>
<evidence type="ECO:0000313" key="18">
    <source>
        <dbReference type="EMBL" id="HIU10764.1"/>
    </source>
</evidence>
<evidence type="ECO:0000256" key="1">
    <source>
        <dbReference type="ARBA" id="ARBA00001966"/>
    </source>
</evidence>
<keyword evidence="5" id="KW-0963">Cytoplasm</keyword>
<keyword evidence="10" id="KW-0408">Iron</keyword>
<keyword evidence="7" id="KW-0949">S-adenosyl-L-methionine</keyword>
<dbReference type="Pfam" id="PF04055">
    <property type="entry name" value="Radical_SAM"/>
    <property type="match status" value="1"/>
</dbReference>
<dbReference type="GO" id="GO:0051539">
    <property type="term" value="F:4 iron, 4 sulfur cluster binding"/>
    <property type="evidence" value="ECO:0007669"/>
    <property type="project" value="UniProtKB-KW"/>
</dbReference>
<evidence type="ECO:0000259" key="17">
    <source>
        <dbReference type="PROSITE" id="PS51918"/>
    </source>
</evidence>
<evidence type="ECO:0000256" key="5">
    <source>
        <dbReference type="ARBA" id="ARBA00022490"/>
    </source>
</evidence>
<dbReference type="NCBIfam" id="TIGR00089">
    <property type="entry name" value="MiaB/RimO family radical SAM methylthiotransferase"/>
    <property type="match status" value="1"/>
</dbReference>
<comment type="catalytic activity">
    <reaction evidence="13">
        <text>N(6)-L-threonylcarbamoyladenosine(37) in tRNA + (sulfur carrier)-SH + AH2 + 2 S-adenosyl-L-methionine = 2-methylsulfanyl-N(6)-L-threonylcarbamoyladenosine(37) in tRNA + (sulfur carrier)-H + 5'-deoxyadenosine + L-methionine + A + S-adenosyl-L-homocysteine + 2 H(+)</text>
        <dbReference type="Rhea" id="RHEA:37075"/>
        <dbReference type="Rhea" id="RHEA-COMP:10163"/>
        <dbReference type="Rhea" id="RHEA-COMP:11092"/>
        <dbReference type="Rhea" id="RHEA-COMP:14737"/>
        <dbReference type="Rhea" id="RHEA-COMP:14739"/>
        <dbReference type="ChEBI" id="CHEBI:13193"/>
        <dbReference type="ChEBI" id="CHEBI:15378"/>
        <dbReference type="ChEBI" id="CHEBI:17319"/>
        <dbReference type="ChEBI" id="CHEBI:17499"/>
        <dbReference type="ChEBI" id="CHEBI:29917"/>
        <dbReference type="ChEBI" id="CHEBI:57844"/>
        <dbReference type="ChEBI" id="CHEBI:57856"/>
        <dbReference type="ChEBI" id="CHEBI:59789"/>
        <dbReference type="ChEBI" id="CHEBI:64428"/>
        <dbReference type="ChEBI" id="CHEBI:74418"/>
        <dbReference type="ChEBI" id="CHEBI:74420"/>
        <dbReference type="EC" id="2.8.4.5"/>
    </reaction>
</comment>
<name>A0A9D1HK62_9FIRM</name>
<evidence type="ECO:0000256" key="9">
    <source>
        <dbReference type="ARBA" id="ARBA00022723"/>
    </source>
</evidence>
<dbReference type="EMBL" id="DVMH01000029">
    <property type="protein sequence ID" value="HIU10764.1"/>
    <property type="molecule type" value="Genomic_DNA"/>
</dbReference>
<dbReference type="InterPro" id="IPR006467">
    <property type="entry name" value="MiaB-like_bact"/>
</dbReference>
<comment type="caution">
    <text evidence="18">The sequence shown here is derived from an EMBL/GenBank/DDBJ whole genome shotgun (WGS) entry which is preliminary data.</text>
</comment>
<keyword evidence="4" id="KW-0004">4Fe-4S</keyword>
<sequence length="448" mass="49472">MAENMTERRFAIFTLGCKVNQEESAAIANVFCEHGWQEVPFGEAAEVTVVNTCTVTQVAEKKSRNMLRRARAANPRTFVVATGCYAQLKPEEAAALGLDLVLGANEKHRLYELSAAGAEKKRLNAYQPEIAVMPARDVRDYREIGNRHSRTSRTRAFVKIEDGCNQFCSYCIVPYVRGPVRSRPLSAVLAEIAGLVRDGYREVVLTGIHVGAYGTDWGEHDAFARLVEQAAAVPGLARLRLGSVEPYEVSDRLLELAAASSVICPHFHVPLQAASSKVLQLMGRMYDLAFYEELLVKIRALLPEAAVTTDIIAGFPGETDVIFADELLAVRRMAFADAHIFPYSRRPGTPAAMFAGQVPNVEKNRRAEEISHVVAETRREFRERFIGREIEFLPEREQKKDGVSGLCGYTANYLPVFAPELDAAYGEICRVCVTGLTADGELLVTGLE</sequence>
<dbReference type="InterPro" id="IPR023404">
    <property type="entry name" value="rSAM_horseshoe"/>
</dbReference>
<feature type="domain" description="MTTase N-terminal" evidence="16">
    <location>
        <begin position="8"/>
        <end position="119"/>
    </location>
</feature>
<dbReference type="SFLD" id="SFLDG01082">
    <property type="entry name" value="B12-binding_domain_containing"/>
    <property type="match status" value="1"/>
</dbReference>
<dbReference type="SFLD" id="SFLDS00029">
    <property type="entry name" value="Radical_SAM"/>
    <property type="match status" value="1"/>
</dbReference>
<dbReference type="FunFam" id="3.40.50.12160:FF:000004">
    <property type="entry name" value="Threonylcarbamoyladenosine tRNA methylthiotransferase MtaB"/>
    <property type="match status" value="1"/>
</dbReference>
<dbReference type="CDD" id="cd01335">
    <property type="entry name" value="Radical_SAM"/>
    <property type="match status" value="1"/>
</dbReference>
<evidence type="ECO:0000256" key="12">
    <source>
        <dbReference type="ARBA" id="ARBA00031213"/>
    </source>
</evidence>
<dbReference type="InterPro" id="IPR038135">
    <property type="entry name" value="Methylthiotransferase_N_sf"/>
</dbReference>
<reference evidence="18" key="1">
    <citation type="submission" date="2020-10" db="EMBL/GenBank/DDBJ databases">
        <authorList>
            <person name="Gilroy R."/>
        </authorList>
    </citation>
    <scope>NUCLEOTIDE SEQUENCE</scope>
    <source>
        <strain evidence="18">2830</strain>
    </source>
</reference>
<protein>
    <recommendedName>
        <fullName evidence="15">Threonylcarbamoyladenosine tRNA methylthiotransferase MtaB</fullName>
        <ecNumber evidence="3">2.8.4.5</ecNumber>
    </recommendedName>
    <alternativeName>
        <fullName evidence="12">tRNA-t(6)A37 methylthiotransferase</fullName>
    </alternativeName>
</protein>
<evidence type="ECO:0000256" key="3">
    <source>
        <dbReference type="ARBA" id="ARBA00013273"/>
    </source>
</evidence>
<dbReference type="GO" id="GO:0005829">
    <property type="term" value="C:cytosol"/>
    <property type="evidence" value="ECO:0007669"/>
    <property type="project" value="TreeGrafter"/>
</dbReference>
<keyword evidence="9" id="KW-0479">Metal-binding</keyword>
<dbReference type="InterPro" id="IPR058240">
    <property type="entry name" value="rSAM_sf"/>
</dbReference>
<organism evidence="18 19">
    <name type="scientific">Candidatus Avidehalobacter gallistercoris</name>
    <dbReference type="NCBI Taxonomy" id="2840694"/>
    <lineage>
        <taxon>Bacteria</taxon>
        <taxon>Bacillati</taxon>
        <taxon>Bacillota</taxon>
        <taxon>Clostridia</taxon>
        <taxon>Eubacteriales</taxon>
        <taxon>Peptococcaceae</taxon>
        <taxon>Peptococcaceae incertae sedis</taxon>
        <taxon>Candidatus Avidehalobacter</taxon>
    </lineage>
</organism>
<dbReference type="FunFam" id="3.80.30.20:FF:000001">
    <property type="entry name" value="tRNA-2-methylthio-N(6)-dimethylallyladenosine synthase 2"/>
    <property type="match status" value="1"/>
</dbReference>
<dbReference type="SFLD" id="SFLDG01061">
    <property type="entry name" value="methylthiotransferase"/>
    <property type="match status" value="1"/>
</dbReference>
<comment type="cofactor">
    <cofactor evidence="1">
        <name>[4Fe-4S] cluster</name>
        <dbReference type="ChEBI" id="CHEBI:49883"/>
    </cofactor>
</comment>
<dbReference type="Gene3D" id="3.40.50.12160">
    <property type="entry name" value="Methylthiotransferase, N-terminal domain"/>
    <property type="match status" value="1"/>
</dbReference>
<evidence type="ECO:0000256" key="2">
    <source>
        <dbReference type="ARBA" id="ARBA00002399"/>
    </source>
</evidence>
<evidence type="ECO:0000256" key="15">
    <source>
        <dbReference type="ARBA" id="ARBA00069898"/>
    </source>
</evidence>
<dbReference type="GO" id="GO:0046872">
    <property type="term" value="F:metal ion binding"/>
    <property type="evidence" value="ECO:0007669"/>
    <property type="project" value="UniProtKB-KW"/>
</dbReference>
<evidence type="ECO:0000256" key="7">
    <source>
        <dbReference type="ARBA" id="ARBA00022691"/>
    </source>
</evidence>
<keyword evidence="6" id="KW-0808">Transferase</keyword>
<evidence type="ECO:0000256" key="14">
    <source>
        <dbReference type="ARBA" id="ARBA00061574"/>
    </source>
</evidence>
<evidence type="ECO:0000313" key="19">
    <source>
        <dbReference type="Proteomes" id="UP000824124"/>
    </source>
</evidence>
<dbReference type="PROSITE" id="PS51918">
    <property type="entry name" value="RADICAL_SAM"/>
    <property type="match status" value="1"/>
</dbReference>
<proteinExistence type="inferred from homology"/>
<dbReference type="PANTHER" id="PTHR43020:SF2">
    <property type="entry name" value="MITOCHONDRIAL TRNA METHYLTHIOTRANSFERASE CDK5RAP1"/>
    <property type="match status" value="1"/>
</dbReference>
<dbReference type="Pfam" id="PF00919">
    <property type="entry name" value="UPF0004"/>
    <property type="match status" value="1"/>
</dbReference>
<dbReference type="PANTHER" id="PTHR43020">
    <property type="entry name" value="CDK5 REGULATORY SUBUNIT-ASSOCIATED PROTEIN 1"/>
    <property type="match status" value="1"/>
</dbReference>
<keyword evidence="11" id="KW-0411">Iron-sulfur</keyword>
<dbReference type="PROSITE" id="PS51449">
    <property type="entry name" value="MTTASE_N"/>
    <property type="match status" value="1"/>
</dbReference>
<dbReference type="InterPro" id="IPR013848">
    <property type="entry name" value="Methylthiotransferase_N"/>
</dbReference>
<dbReference type="EC" id="2.8.4.5" evidence="3"/>
<feature type="domain" description="Radical SAM core" evidence="17">
    <location>
        <begin position="150"/>
        <end position="380"/>
    </location>
</feature>
<evidence type="ECO:0000256" key="8">
    <source>
        <dbReference type="ARBA" id="ARBA00022694"/>
    </source>
</evidence>
<comment type="function">
    <text evidence="2">Catalyzes the methylthiolation of N6-threonylcarbamoyladenosine (t(6)A), leading to the formation of 2-methylthio-N6-threonylcarbamoyladenosine (ms(2)t(6)A) at position 37 in tRNAs that read codons beginning with adenine.</text>
</comment>
<evidence type="ECO:0000256" key="13">
    <source>
        <dbReference type="ARBA" id="ARBA00051661"/>
    </source>
</evidence>
<accession>A0A9D1HK62</accession>
<keyword evidence="8" id="KW-0819">tRNA processing</keyword>
<evidence type="ECO:0000256" key="6">
    <source>
        <dbReference type="ARBA" id="ARBA00022679"/>
    </source>
</evidence>
<evidence type="ECO:0000256" key="4">
    <source>
        <dbReference type="ARBA" id="ARBA00022485"/>
    </source>
</evidence>
<dbReference type="Proteomes" id="UP000824124">
    <property type="component" value="Unassembled WGS sequence"/>
</dbReference>
<reference evidence="18" key="2">
    <citation type="journal article" date="2021" name="PeerJ">
        <title>Extensive microbial diversity within the chicken gut microbiome revealed by metagenomics and culture.</title>
        <authorList>
            <person name="Gilroy R."/>
            <person name="Ravi A."/>
            <person name="Getino M."/>
            <person name="Pursley I."/>
            <person name="Horton D.L."/>
            <person name="Alikhan N.F."/>
            <person name="Baker D."/>
            <person name="Gharbi K."/>
            <person name="Hall N."/>
            <person name="Watson M."/>
            <person name="Adriaenssens E.M."/>
            <person name="Foster-Nyarko E."/>
            <person name="Jarju S."/>
            <person name="Secka A."/>
            <person name="Antonio M."/>
            <person name="Oren A."/>
            <person name="Chaudhuri R.R."/>
            <person name="La Ragione R."/>
            <person name="Hildebrand F."/>
            <person name="Pallen M.J."/>
        </authorList>
    </citation>
    <scope>NUCLEOTIDE SEQUENCE</scope>
    <source>
        <strain evidence="18">2830</strain>
    </source>
</reference>
<dbReference type="InterPro" id="IPR006638">
    <property type="entry name" value="Elp3/MiaA/NifB-like_rSAM"/>
</dbReference>
<dbReference type="Gene3D" id="3.80.30.20">
    <property type="entry name" value="tm_1862 like domain"/>
    <property type="match status" value="1"/>
</dbReference>
<evidence type="ECO:0000256" key="10">
    <source>
        <dbReference type="ARBA" id="ARBA00023004"/>
    </source>
</evidence>
<dbReference type="InterPro" id="IPR005839">
    <property type="entry name" value="Methylthiotransferase"/>
</dbReference>
<comment type="similarity">
    <text evidence="14">Belongs to the methylthiotransferase family. MtaB subfamily.</text>
</comment>
<dbReference type="NCBIfam" id="TIGR01579">
    <property type="entry name" value="MiaB-like-C"/>
    <property type="match status" value="1"/>
</dbReference>
<dbReference type="GO" id="GO:0035598">
    <property type="term" value="F:tRNA (N(6)-L-threonylcarbamoyladenosine(37)-C(2))-methylthiotransferase activity"/>
    <property type="evidence" value="ECO:0007669"/>
    <property type="project" value="UniProtKB-EC"/>
</dbReference>
<evidence type="ECO:0000256" key="11">
    <source>
        <dbReference type="ARBA" id="ARBA00023014"/>
    </source>
</evidence>
<dbReference type="SUPFAM" id="SSF102114">
    <property type="entry name" value="Radical SAM enzymes"/>
    <property type="match status" value="1"/>
</dbReference>
<dbReference type="SMART" id="SM00729">
    <property type="entry name" value="Elp3"/>
    <property type="match status" value="1"/>
</dbReference>
<gene>
    <name evidence="18" type="primary">mtaB</name>
    <name evidence="18" type="ORF">IAB00_05950</name>
</gene>
<dbReference type="GO" id="GO:0035597">
    <property type="term" value="F:tRNA-2-methylthio-N(6)-dimethylallyladenosine(37) synthase activity"/>
    <property type="evidence" value="ECO:0007669"/>
    <property type="project" value="TreeGrafter"/>
</dbReference>
<evidence type="ECO:0000259" key="16">
    <source>
        <dbReference type="PROSITE" id="PS51449"/>
    </source>
</evidence>
<dbReference type="PROSITE" id="PS01278">
    <property type="entry name" value="MTTASE_RADICAL"/>
    <property type="match status" value="1"/>
</dbReference>